<comment type="caution">
    <text evidence="1">The sequence shown here is derived from an EMBL/GenBank/DDBJ whole genome shotgun (WGS) entry which is preliminary data.</text>
</comment>
<dbReference type="Proteomes" id="UP001157961">
    <property type="component" value="Unassembled WGS sequence"/>
</dbReference>
<dbReference type="RefSeq" id="WP_283427171.1">
    <property type="nucleotide sequence ID" value="NZ_FXTY01000007.1"/>
</dbReference>
<gene>
    <name evidence="1" type="ORF">SAMN06265373_10764</name>
</gene>
<sequence>MTNVAPTWGVVATIKAPAVDILNFVAHHLELGAAHIWIYLDAANPEAKAQLKPHPQLTVVRTGDNYWLKTRGKKPPMHQPRQSFNVRHAYNRAKKVDWLLHIDVDEFLWPYQPITQQLAALPESCLVARVRPAEAMASLDDEQVTHFKTFIADKTKRDQIVREIYPNFAPYLKNGFVSHVAGKMFLRTGQKDMTIKIHNVVQNGRHNPGQVELTDAALLHLHTTSWEHWSQSFAYRHQKGSYRDELGSATPENQGGLNLHKLFAHLANEPDGLRQFYEEVCVASPDLTDKLKAHGLLRSHALELEQKRRKHFPDFDVRATTRIKS</sequence>
<evidence type="ECO:0000313" key="1">
    <source>
        <dbReference type="EMBL" id="SMP30489.1"/>
    </source>
</evidence>
<keyword evidence="1" id="KW-0808">Transferase</keyword>
<proteinExistence type="predicted"/>
<dbReference type="EMBL" id="FXTY01000007">
    <property type="protein sequence ID" value="SMP30489.1"/>
    <property type="molecule type" value="Genomic_DNA"/>
</dbReference>
<dbReference type="GO" id="GO:0016740">
    <property type="term" value="F:transferase activity"/>
    <property type="evidence" value="ECO:0007669"/>
    <property type="project" value="UniProtKB-KW"/>
</dbReference>
<reference evidence="1 2" key="1">
    <citation type="submission" date="2017-05" db="EMBL/GenBank/DDBJ databases">
        <authorList>
            <person name="Varghese N."/>
            <person name="Submissions S."/>
        </authorList>
    </citation>
    <scope>NUCLEOTIDE SEQUENCE [LARGE SCALE GENOMIC DNA]</scope>
    <source>
        <strain evidence="1 2">DSM 29734</strain>
    </source>
</reference>
<name>A0ABY1PCB3_9RHOB</name>
<dbReference type="Pfam" id="PF13704">
    <property type="entry name" value="Glyco_tranf_2_4"/>
    <property type="match status" value="1"/>
</dbReference>
<accession>A0ABY1PCB3</accession>
<keyword evidence="2" id="KW-1185">Reference proteome</keyword>
<evidence type="ECO:0000313" key="2">
    <source>
        <dbReference type="Proteomes" id="UP001157961"/>
    </source>
</evidence>
<organism evidence="1 2">
    <name type="scientific">Shimia sagamensis</name>
    <dbReference type="NCBI Taxonomy" id="1566352"/>
    <lineage>
        <taxon>Bacteria</taxon>
        <taxon>Pseudomonadati</taxon>
        <taxon>Pseudomonadota</taxon>
        <taxon>Alphaproteobacteria</taxon>
        <taxon>Rhodobacterales</taxon>
        <taxon>Roseobacteraceae</taxon>
    </lineage>
</organism>
<protein>
    <submittedName>
        <fullName evidence="1">Glycosyl transferase family 2</fullName>
    </submittedName>
</protein>